<dbReference type="InterPro" id="IPR050188">
    <property type="entry name" value="RluA_PseudoU_synthase"/>
</dbReference>
<feature type="domain" description="RNA-binding S4" evidence="7">
    <location>
        <begin position="20"/>
        <end position="76"/>
    </location>
</feature>
<dbReference type="EMBL" id="JACHIA010000018">
    <property type="protein sequence ID" value="MBB6072847.1"/>
    <property type="molecule type" value="Genomic_DNA"/>
</dbReference>
<comment type="similarity">
    <text evidence="1 5">Belongs to the pseudouridine synthase RluA family.</text>
</comment>
<dbReference type="PROSITE" id="PS50889">
    <property type="entry name" value="S4"/>
    <property type="match status" value="1"/>
</dbReference>
<sequence>MPRPEDDEVTEFIAGDEAGDRLDAWLAARLGLSRSRVEKLIEEGRVLLNGAPPRKRDRPVPGDRVQVRVPPPAASPMGAEDIPLSIAYQDDDLLVIDKPPGLVVHPAPGNADGTLVNALLHAVRDLSGIGGVLRPGIVHRLDRDTSGLMVVAKTDDAHQALSDELRARRVKRLYLAAAWGHLPEDAMLVDAPIGRHPHERTRMAVVPDGRVARTRFTRVERWRAADLVRAELETGRTHQIRVHLRHIGHPVVGDRTYGPERQRGITGADRIWAAGLTKRVPRQFLHATELRFTHPRTGEPMTFHSPLPPDLALAAEWARK</sequence>
<dbReference type="NCBIfam" id="TIGR00005">
    <property type="entry name" value="rluA_subfam"/>
    <property type="match status" value="1"/>
</dbReference>
<organism evidence="8 9">
    <name type="scientific">Longimicrobium terrae</name>
    <dbReference type="NCBI Taxonomy" id="1639882"/>
    <lineage>
        <taxon>Bacteria</taxon>
        <taxon>Pseudomonadati</taxon>
        <taxon>Gemmatimonadota</taxon>
        <taxon>Longimicrobiia</taxon>
        <taxon>Longimicrobiales</taxon>
        <taxon>Longimicrobiaceae</taxon>
        <taxon>Longimicrobium</taxon>
    </lineage>
</organism>
<dbReference type="Pfam" id="PF01479">
    <property type="entry name" value="S4"/>
    <property type="match status" value="1"/>
</dbReference>
<dbReference type="CDD" id="cd02869">
    <property type="entry name" value="PseudoU_synth_RluA_like"/>
    <property type="match status" value="1"/>
</dbReference>
<comment type="catalytic activity">
    <reaction evidence="5">
        <text>a uridine in RNA = a pseudouridine in RNA</text>
        <dbReference type="Rhea" id="RHEA:48348"/>
        <dbReference type="Rhea" id="RHEA-COMP:12068"/>
        <dbReference type="Rhea" id="RHEA-COMP:12069"/>
        <dbReference type="ChEBI" id="CHEBI:65314"/>
        <dbReference type="ChEBI" id="CHEBI:65315"/>
    </reaction>
</comment>
<evidence type="ECO:0000256" key="5">
    <source>
        <dbReference type="RuleBase" id="RU362028"/>
    </source>
</evidence>
<evidence type="ECO:0000313" key="8">
    <source>
        <dbReference type="EMBL" id="MBB6072847.1"/>
    </source>
</evidence>
<feature type="active site" evidence="3">
    <location>
        <position position="142"/>
    </location>
</feature>
<dbReference type="SMART" id="SM00363">
    <property type="entry name" value="S4"/>
    <property type="match status" value="1"/>
</dbReference>
<accession>A0A841H466</accession>
<evidence type="ECO:0000256" key="3">
    <source>
        <dbReference type="PIRSR" id="PIRSR606225-1"/>
    </source>
</evidence>
<evidence type="ECO:0000256" key="2">
    <source>
        <dbReference type="ARBA" id="ARBA00023235"/>
    </source>
</evidence>
<dbReference type="PANTHER" id="PTHR21600:SF44">
    <property type="entry name" value="RIBOSOMAL LARGE SUBUNIT PSEUDOURIDINE SYNTHASE D"/>
    <property type="match status" value="1"/>
</dbReference>
<dbReference type="Pfam" id="PF00849">
    <property type="entry name" value="PseudoU_synth_2"/>
    <property type="match status" value="1"/>
</dbReference>
<dbReference type="SUPFAM" id="SSF55120">
    <property type="entry name" value="Pseudouridine synthase"/>
    <property type="match status" value="1"/>
</dbReference>
<dbReference type="PROSITE" id="PS01129">
    <property type="entry name" value="PSI_RLU"/>
    <property type="match status" value="1"/>
</dbReference>
<dbReference type="InterPro" id="IPR020103">
    <property type="entry name" value="PsdUridine_synth_cat_dom_sf"/>
</dbReference>
<comment type="caution">
    <text evidence="8">The sequence shown here is derived from an EMBL/GenBank/DDBJ whole genome shotgun (WGS) entry which is preliminary data.</text>
</comment>
<dbReference type="PANTHER" id="PTHR21600">
    <property type="entry name" value="MITOCHONDRIAL RNA PSEUDOURIDINE SYNTHASE"/>
    <property type="match status" value="1"/>
</dbReference>
<dbReference type="GO" id="GO:0003723">
    <property type="term" value="F:RNA binding"/>
    <property type="evidence" value="ECO:0007669"/>
    <property type="project" value="UniProtKB-KW"/>
</dbReference>
<dbReference type="InterPro" id="IPR006224">
    <property type="entry name" value="PsdUridine_synth_RluA-like_CS"/>
</dbReference>
<keyword evidence="9" id="KW-1185">Reference proteome</keyword>
<dbReference type="CDD" id="cd00165">
    <property type="entry name" value="S4"/>
    <property type="match status" value="1"/>
</dbReference>
<name>A0A841H466_9BACT</name>
<dbReference type="AlphaFoldDB" id="A0A841H466"/>
<dbReference type="EC" id="5.4.99.-" evidence="5"/>
<dbReference type="RefSeq" id="WP_205761622.1">
    <property type="nucleotide sequence ID" value="NZ_JABDTL010000001.1"/>
</dbReference>
<dbReference type="InterPro" id="IPR002942">
    <property type="entry name" value="S4_RNA-bd"/>
</dbReference>
<keyword evidence="4" id="KW-0694">RNA-binding</keyword>
<dbReference type="GO" id="GO:0000455">
    <property type="term" value="P:enzyme-directed rRNA pseudouridine synthesis"/>
    <property type="evidence" value="ECO:0007669"/>
    <property type="project" value="UniProtKB-ARBA"/>
</dbReference>
<protein>
    <recommendedName>
        <fullName evidence="5">Pseudouridine synthase</fullName>
        <ecNumber evidence="5">5.4.99.-</ecNumber>
    </recommendedName>
</protein>
<dbReference type="Proteomes" id="UP000582837">
    <property type="component" value="Unassembled WGS sequence"/>
</dbReference>
<evidence type="ECO:0000313" key="9">
    <source>
        <dbReference type="Proteomes" id="UP000582837"/>
    </source>
</evidence>
<dbReference type="InterPro" id="IPR006145">
    <property type="entry name" value="PsdUridine_synth_RsuA/RluA"/>
</dbReference>
<evidence type="ECO:0000259" key="7">
    <source>
        <dbReference type="SMART" id="SM00363"/>
    </source>
</evidence>
<proteinExistence type="inferred from homology"/>
<dbReference type="Gene3D" id="3.10.290.10">
    <property type="entry name" value="RNA-binding S4 domain"/>
    <property type="match status" value="1"/>
</dbReference>
<dbReference type="InterPro" id="IPR036986">
    <property type="entry name" value="S4_RNA-bd_sf"/>
</dbReference>
<comment type="function">
    <text evidence="5">Responsible for synthesis of pseudouridine from uracil.</text>
</comment>
<keyword evidence="2 5" id="KW-0413">Isomerase</keyword>
<evidence type="ECO:0000256" key="1">
    <source>
        <dbReference type="ARBA" id="ARBA00010876"/>
    </source>
</evidence>
<evidence type="ECO:0000256" key="4">
    <source>
        <dbReference type="PROSITE-ProRule" id="PRU00182"/>
    </source>
</evidence>
<evidence type="ECO:0000256" key="6">
    <source>
        <dbReference type="SAM" id="MobiDB-lite"/>
    </source>
</evidence>
<feature type="region of interest" description="Disordered" evidence="6">
    <location>
        <begin position="50"/>
        <end position="78"/>
    </location>
</feature>
<dbReference type="GO" id="GO:0120159">
    <property type="term" value="F:rRNA pseudouridine synthase activity"/>
    <property type="evidence" value="ECO:0007669"/>
    <property type="project" value="UniProtKB-ARBA"/>
</dbReference>
<reference evidence="8 9" key="1">
    <citation type="submission" date="2020-08" db="EMBL/GenBank/DDBJ databases">
        <title>Genomic Encyclopedia of Type Strains, Phase IV (KMG-IV): sequencing the most valuable type-strain genomes for metagenomic binning, comparative biology and taxonomic classification.</title>
        <authorList>
            <person name="Goeker M."/>
        </authorList>
    </citation>
    <scope>NUCLEOTIDE SEQUENCE [LARGE SCALE GENOMIC DNA]</scope>
    <source>
        <strain evidence="8 9">DSM 29007</strain>
    </source>
</reference>
<gene>
    <name evidence="8" type="ORF">HNQ61_004511</name>
</gene>
<dbReference type="InterPro" id="IPR006225">
    <property type="entry name" value="PsdUridine_synth_RluC/D"/>
</dbReference>
<dbReference type="Gene3D" id="3.30.2350.10">
    <property type="entry name" value="Pseudouridine synthase"/>
    <property type="match status" value="1"/>
</dbReference>
<dbReference type="SUPFAM" id="SSF55174">
    <property type="entry name" value="Alpha-L RNA-binding motif"/>
    <property type="match status" value="1"/>
</dbReference>